<dbReference type="InterPro" id="IPR020846">
    <property type="entry name" value="MFS_dom"/>
</dbReference>
<dbReference type="SUPFAM" id="SSF103473">
    <property type="entry name" value="MFS general substrate transporter"/>
    <property type="match status" value="1"/>
</dbReference>
<feature type="transmembrane region" description="Helical" evidence="6">
    <location>
        <begin position="139"/>
        <end position="161"/>
    </location>
</feature>
<dbReference type="GO" id="GO:0005886">
    <property type="term" value="C:plasma membrane"/>
    <property type="evidence" value="ECO:0007669"/>
    <property type="project" value="UniProtKB-SubCell"/>
</dbReference>
<protein>
    <submittedName>
        <fullName evidence="8">MFS family permease</fullName>
    </submittedName>
</protein>
<evidence type="ECO:0000259" key="7">
    <source>
        <dbReference type="PROSITE" id="PS50850"/>
    </source>
</evidence>
<feature type="transmembrane region" description="Helical" evidence="6">
    <location>
        <begin position="51"/>
        <end position="70"/>
    </location>
</feature>
<feature type="transmembrane region" description="Helical" evidence="6">
    <location>
        <begin position="259"/>
        <end position="279"/>
    </location>
</feature>
<feature type="transmembrane region" description="Helical" evidence="6">
    <location>
        <begin position="225"/>
        <end position="247"/>
    </location>
</feature>
<feature type="transmembrane region" description="Helical" evidence="6">
    <location>
        <begin position="377"/>
        <end position="399"/>
    </location>
</feature>
<comment type="subcellular location">
    <subcellularLocation>
        <location evidence="1">Cell membrane</location>
        <topology evidence="1">Multi-pass membrane protein</topology>
    </subcellularLocation>
</comment>
<accession>A0A840J6H1</accession>
<dbReference type="PANTHER" id="PTHR43124">
    <property type="entry name" value="PURINE EFFLUX PUMP PBUE"/>
    <property type="match status" value="1"/>
</dbReference>
<keyword evidence="2" id="KW-1003">Cell membrane</keyword>
<feature type="transmembrane region" description="Helical" evidence="6">
    <location>
        <begin position="101"/>
        <end position="118"/>
    </location>
</feature>
<evidence type="ECO:0000256" key="3">
    <source>
        <dbReference type="ARBA" id="ARBA00022692"/>
    </source>
</evidence>
<dbReference type="PROSITE" id="PS50850">
    <property type="entry name" value="MFS"/>
    <property type="match status" value="1"/>
</dbReference>
<name>A0A840J6H1_9PSEU</name>
<dbReference type="InterPro" id="IPR011701">
    <property type="entry name" value="MFS"/>
</dbReference>
<gene>
    <name evidence="8" type="ORF">BJY18_007115</name>
</gene>
<evidence type="ECO:0000256" key="1">
    <source>
        <dbReference type="ARBA" id="ARBA00004651"/>
    </source>
</evidence>
<dbReference type="GO" id="GO:0022857">
    <property type="term" value="F:transmembrane transporter activity"/>
    <property type="evidence" value="ECO:0007669"/>
    <property type="project" value="InterPro"/>
</dbReference>
<comment type="caution">
    <text evidence="8">The sequence shown here is derived from an EMBL/GenBank/DDBJ whole genome shotgun (WGS) entry which is preliminary data.</text>
</comment>
<feature type="transmembrane region" description="Helical" evidence="6">
    <location>
        <begin position="312"/>
        <end position="331"/>
    </location>
</feature>
<sequence>MQPPNPRSPMFKVSLLSASLLLSEAGAVSPTLPYLTREFPGVSHSAVQSFVTMPALAGIVATLAAGALAASVGKRALMLAGVLLVVVGGVAPLALIPAGNFTVVMAARLLVGVGVGLLQPLTSSLNADFYRGRERGRMMGWQSSMVGIGNVVWSVAVAALMTFRWQAAFLVYLTALVIFTLLWRFLAEPEKVRSPVTAGEWQASSGRRGALLSGRRAIPSGTLPAAVLMMFMTVGYQALIVAVPFLAVDERHLTDGAGVSLVMTSSGVASIVAGIAFGFVFSRLRVWTVTTGLVFLTAGLVCAGVAHDLVVLHAGAVLTGLGFGSYMPFAITTMNEQATLKTSALVTAVLYTGASIGVFAAPYFFTLTGRITGSTSASGQLLTGAVVAAAVAIAATVFYRTERRGSMVAGQVAEVEGAST</sequence>
<keyword evidence="5 6" id="KW-0472">Membrane</keyword>
<feature type="transmembrane region" description="Helical" evidence="6">
    <location>
        <begin position="167"/>
        <end position="186"/>
    </location>
</feature>
<evidence type="ECO:0000313" key="8">
    <source>
        <dbReference type="EMBL" id="MBB4689630.1"/>
    </source>
</evidence>
<keyword evidence="4 6" id="KW-1133">Transmembrane helix</keyword>
<evidence type="ECO:0000256" key="2">
    <source>
        <dbReference type="ARBA" id="ARBA00022475"/>
    </source>
</evidence>
<keyword evidence="3 6" id="KW-0812">Transmembrane</keyword>
<dbReference type="PANTHER" id="PTHR43124:SF3">
    <property type="entry name" value="CHLORAMPHENICOL EFFLUX PUMP RV0191"/>
    <property type="match status" value="1"/>
</dbReference>
<feature type="domain" description="Major facilitator superfamily (MFS) profile" evidence="7">
    <location>
        <begin position="10"/>
        <end position="404"/>
    </location>
</feature>
<evidence type="ECO:0000256" key="4">
    <source>
        <dbReference type="ARBA" id="ARBA00022989"/>
    </source>
</evidence>
<evidence type="ECO:0000256" key="5">
    <source>
        <dbReference type="ARBA" id="ARBA00023136"/>
    </source>
</evidence>
<proteinExistence type="predicted"/>
<dbReference type="AlphaFoldDB" id="A0A840J6H1"/>
<keyword evidence="9" id="KW-1185">Reference proteome</keyword>
<dbReference type="Gene3D" id="1.20.1250.20">
    <property type="entry name" value="MFS general substrate transporter like domains"/>
    <property type="match status" value="1"/>
</dbReference>
<evidence type="ECO:0000256" key="6">
    <source>
        <dbReference type="SAM" id="Phobius"/>
    </source>
</evidence>
<organism evidence="8 9">
    <name type="scientific">Amycolatopsis jiangsuensis</name>
    <dbReference type="NCBI Taxonomy" id="1181879"/>
    <lineage>
        <taxon>Bacteria</taxon>
        <taxon>Bacillati</taxon>
        <taxon>Actinomycetota</taxon>
        <taxon>Actinomycetes</taxon>
        <taxon>Pseudonocardiales</taxon>
        <taxon>Pseudonocardiaceae</taxon>
        <taxon>Amycolatopsis</taxon>
    </lineage>
</organism>
<feature type="transmembrane region" description="Helical" evidence="6">
    <location>
        <begin position="286"/>
        <end position="306"/>
    </location>
</feature>
<evidence type="ECO:0000313" key="9">
    <source>
        <dbReference type="Proteomes" id="UP000581769"/>
    </source>
</evidence>
<feature type="transmembrane region" description="Helical" evidence="6">
    <location>
        <begin position="77"/>
        <end position="95"/>
    </location>
</feature>
<dbReference type="InterPro" id="IPR050189">
    <property type="entry name" value="MFS_Efflux_Transporters"/>
</dbReference>
<dbReference type="InterPro" id="IPR036259">
    <property type="entry name" value="MFS_trans_sf"/>
</dbReference>
<dbReference type="EMBL" id="JACHMG010000001">
    <property type="protein sequence ID" value="MBB4689630.1"/>
    <property type="molecule type" value="Genomic_DNA"/>
</dbReference>
<dbReference type="Pfam" id="PF07690">
    <property type="entry name" value="MFS_1"/>
    <property type="match status" value="1"/>
</dbReference>
<feature type="transmembrane region" description="Helical" evidence="6">
    <location>
        <begin position="343"/>
        <end position="365"/>
    </location>
</feature>
<dbReference type="Proteomes" id="UP000581769">
    <property type="component" value="Unassembled WGS sequence"/>
</dbReference>
<dbReference type="RefSeq" id="WP_184784128.1">
    <property type="nucleotide sequence ID" value="NZ_JACHMG010000001.1"/>
</dbReference>
<reference evidence="8 9" key="1">
    <citation type="submission" date="2020-08" db="EMBL/GenBank/DDBJ databases">
        <title>Sequencing the genomes of 1000 actinobacteria strains.</title>
        <authorList>
            <person name="Klenk H.-P."/>
        </authorList>
    </citation>
    <scope>NUCLEOTIDE SEQUENCE [LARGE SCALE GENOMIC DNA]</scope>
    <source>
        <strain evidence="8 9">DSM 45859</strain>
    </source>
</reference>